<reference evidence="3 4" key="1">
    <citation type="submission" date="2024-10" db="EMBL/GenBank/DDBJ databases">
        <title>Updated reference genomes for cyclostephanoid diatoms.</title>
        <authorList>
            <person name="Roberts W.R."/>
            <person name="Alverson A.J."/>
        </authorList>
    </citation>
    <scope>NUCLEOTIDE SEQUENCE [LARGE SCALE GENOMIC DNA]</scope>
    <source>
        <strain evidence="3 4">AJA232-27</strain>
    </source>
</reference>
<evidence type="ECO:0000256" key="1">
    <source>
        <dbReference type="SAM" id="Phobius"/>
    </source>
</evidence>
<dbReference type="EMBL" id="JALLBG020000077">
    <property type="protein sequence ID" value="KAL3767235.1"/>
    <property type="molecule type" value="Genomic_DNA"/>
</dbReference>
<keyword evidence="1" id="KW-1133">Transmembrane helix</keyword>
<keyword evidence="1" id="KW-0472">Membrane</keyword>
<evidence type="ECO:0000313" key="4">
    <source>
        <dbReference type="Proteomes" id="UP001530293"/>
    </source>
</evidence>
<keyword evidence="4" id="KW-1185">Reference proteome</keyword>
<dbReference type="AlphaFoldDB" id="A0ABD3N3E6"/>
<dbReference type="Proteomes" id="UP001530293">
    <property type="component" value="Unassembled WGS sequence"/>
</dbReference>
<organism evidence="3 4">
    <name type="scientific">Discostella pseudostelligera</name>
    <dbReference type="NCBI Taxonomy" id="259834"/>
    <lineage>
        <taxon>Eukaryota</taxon>
        <taxon>Sar</taxon>
        <taxon>Stramenopiles</taxon>
        <taxon>Ochrophyta</taxon>
        <taxon>Bacillariophyta</taxon>
        <taxon>Coscinodiscophyceae</taxon>
        <taxon>Thalassiosirophycidae</taxon>
        <taxon>Stephanodiscales</taxon>
        <taxon>Stephanodiscaceae</taxon>
        <taxon>Discostella</taxon>
    </lineage>
</organism>
<feature type="signal peptide" evidence="2">
    <location>
        <begin position="1"/>
        <end position="24"/>
    </location>
</feature>
<feature type="transmembrane region" description="Helical" evidence="1">
    <location>
        <begin position="34"/>
        <end position="51"/>
    </location>
</feature>
<comment type="caution">
    <text evidence="3">The sequence shown here is derived from an EMBL/GenBank/DDBJ whole genome shotgun (WGS) entry which is preliminary data.</text>
</comment>
<gene>
    <name evidence="3" type="ORF">ACHAWU_003326</name>
</gene>
<keyword evidence="2" id="KW-0732">Signal</keyword>
<evidence type="ECO:0000313" key="3">
    <source>
        <dbReference type="EMBL" id="KAL3767235.1"/>
    </source>
</evidence>
<sequence>MAAATLRHRVTLTLMLFLSIVALASYHQGTGSTAWLQWLSLVIFLFFGHVFDRLFTNDSMFMFDPDADNWRRKTDALGQ</sequence>
<name>A0ABD3N3E6_9STRA</name>
<evidence type="ECO:0000256" key="2">
    <source>
        <dbReference type="SAM" id="SignalP"/>
    </source>
</evidence>
<protein>
    <submittedName>
        <fullName evidence="3">Uncharacterized protein</fullName>
    </submittedName>
</protein>
<feature type="chain" id="PRO_5044756487" evidence="2">
    <location>
        <begin position="25"/>
        <end position="79"/>
    </location>
</feature>
<accession>A0ABD3N3E6</accession>
<proteinExistence type="predicted"/>
<keyword evidence="1" id="KW-0812">Transmembrane</keyword>